<dbReference type="PANTHER" id="PTHR38011:SF11">
    <property type="entry name" value="2,5-DIAMINO-6-RIBOSYLAMINO-4(3H)-PYRIMIDINONE 5'-PHOSPHATE REDUCTASE"/>
    <property type="match status" value="1"/>
</dbReference>
<dbReference type="Pfam" id="PF01872">
    <property type="entry name" value="RibD_C"/>
    <property type="match status" value="1"/>
</dbReference>
<dbReference type="OrthoDB" id="195113at2"/>
<dbReference type="InterPro" id="IPR002734">
    <property type="entry name" value="RibDG_C"/>
</dbReference>
<proteinExistence type="predicted"/>
<gene>
    <name evidence="2" type="ORF">KR51_00025700</name>
</gene>
<dbReference type="EMBL" id="ASSJ01000066">
    <property type="protein sequence ID" value="ERN40860.1"/>
    <property type="molecule type" value="Genomic_DNA"/>
</dbReference>
<reference evidence="2 3" key="1">
    <citation type="submission" date="2013-05" db="EMBL/GenBank/DDBJ databases">
        <title>Draft genome sequence of Rubidibacter lacunae KORDI 51-2.</title>
        <authorList>
            <person name="Choi D.H."/>
            <person name="Noh J.H."/>
            <person name="Kwon K.-K."/>
            <person name="Lee J.-H."/>
            <person name="Ryu J.-Y."/>
        </authorList>
    </citation>
    <scope>NUCLEOTIDE SEQUENCE [LARGE SCALE GENOMIC DNA]</scope>
    <source>
        <strain evidence="2 3">KORDI 51-2</strain>
    </source>
</reference>
<keyword evidence="3" id="KW-1185">Reference proteome</keyword>
<feature type="domain" description="Bacterial bifunctional deaminase-reductase C-terminal" evidence="1">
    <location>
        <begin position="68"/>
        <end position="150"/>
    </location>
</feature>
<dbReference type="RefSeq" id="WP_022607928.1">
    <property type="nucleotide sequence ID" value="NZ_ASSJ01000066.1"/>
</dbReference>
<dbReference type="PANTHER" id="PTHR38011">
    <property type="entry name" value="DIHYDROFOLATE REDUCTASE FAMILY PROTEIN (AFU_ORTHOLOGUE AFUA_8G06820)"/>
    <property type="match status" value="1"/>
</dbReference>
<dbReference type="GO" id="GO:0008703">
    <property type="term" value="F:5-amino-6-(5-phosphoribosylamino)uracil reductase activity"/>
    <property type="evidence" value="ECO:0007669"/>
    <property type="project" value="InterPro"/>
</dbReference>
<organism evidence="2 3">
    <name type="scientific">Rubidibacter lacunae KORDI 51-2</name>
    <dbReference type="NCBI Taxonomy" id="582515"/>
    <lineage>
        <taxon>Bacteria</taxon>
        <taxon>Bacillati</taxon>
        <taxon>Cyanobacteriota</taxon>
        <taxon>Cyanophyceae</taxon>
        <taxon>Oscillatoriophycideae</taxon>
        <taxon>Chroococcales</taxon>
        <taxon>Aphanothecaceae</taxon>
        <taxon>Rubidibacter</taxon>
    </lineage>
</organism>
<dbReference type="InterPro" id="IPR050765">
    <property type="entry name" value="Riboflavin_Biosynth_HTPR"/>
</dbReference>
<dbReference type="Proteomes" id="UP000016960">
    <property type="component" value="Unassembled WGS sequence"/>
</dbReference>
<dbReference type="STRING" id="582515.KR51_00025700"/>
<dbReference type="Gene3D" id="3.40.430.10">
    <property type="entry name" value="Dihydrofolate Reductase, subunit A"/>
    <property type="match status" value="1"/>
</dbReference>
<name>U5DMC2_9CHRO</name>
<dbReference type="FunCoup" id="U5DMC2">
    <property type="interactions" value="30"/>
</dbReference>
<evidence type="ECO:0000313" key="3">
    <source>
        <dbReference type="Proteomes" id="UP000016960"/>
    </source>
</evidence>
<comment type="caution">
    <text evidence="2">The sequence shown here is derived from an EMBL/GenBank/DDBJ whole genome shotgun (WGS) entry which is preliminary data.</text>
</comment>
<dbReference type="InterPro" id="IPR024072">
    <property type="entry name" value="DHFR-like_dom_sf"/>
</dbReference>
<accession>U5DMC2</accession>
<evidence type="ECO:0000313" key="2">
    <source>
        <dbReference type="EMBL" id="ERN40860.1"/>
    </source>
</evidence>
<dbReference type="AlphaFoldDB" id="U5DMC2"/>
<sequence length="173" mass="19041">MKTIYYVAMSLDGFIADADESVDWLEQVSIDPEASDYDSFFAGVDGLLMGRKTFDFVYNYGQWPYGDKPTWVCSNREVPSIKGCNLQSQHGPLAAMQQAKQKGISTLWVVGGGQLASVLLETGQLTHLSISVMPILLGGGTPLVKFLPKHVYLSQMKSTPMSGFTQIEYQVFA</sequence>
<dbReference type="GO" id="GO:0009231">
    <property type="term" value="P:riboflavin biosynthetic process"/>
    <property type="evidence" value="ECO:0007669"/>
    <property type="project" value="InterPro"/>
</dbReference>
<dbReference type="InParanoid" id="U5DMC2"/>
<dbReference type="SUPFAM" id="SSF53597">
    <property type="entry name" value="Dihydrofolate reductase-like"/>
    <property type="match status" value="1"/>
</dbReference>
<evidence type="ECO:0000259" key="1">
    <source>
        <dbReference type="Pfam" id="PF01872"/>
    </source>
</evidence>
<dbReference type="eggNOG" id="COG0262">
    <property type="taxonomic scope" value="Bacteria"/>
</dbReference>
<protein>
    <submittedName>
        <fullName evidence="2">Dihydrofolate reductase</fullName>
    </submittedName>
</protein>